<dbReference type="PRINTS" id="PR00300">
    <property type="entry name" value="CLPPROTEASEA"/>
</dbReference>
<dbReference type="Gene3D" id="3.40.50.300">
    <property type="entry name" value="P-loop containing nucleotide triphosphate hydrolases"/>
    <property type="match status" value="1"/>
</dbReference>
<dbReference type="InterPro" id="IPR003593">
    <property type="entry name" value="AAA+_ATPase"/>
</dbReference>
<protein>
    <submittedName>
        <fullName evidence="5">P-loop containing nucleoside triphosphate hydrolase protein</fullName>
    </submittedName>
</protein>
<keyword evidence="5" id="KW-0378">Hydrolase</keyword>
<sequence length="436" mass="47701">MTSPTPACRNSRRASQRSSTLSVPRSTSVASTSRSHVTSISTPRPTLLFAIASDDVSQVRRVLEAGDASPNDQVGPQSALAFTLMNEQLKQKDKIARTLLAYGADPSSLDASEEEGGMGSAIGGLRFAPELDNLFRYCIAMAKAAHTRQAAAYIQGSDFRSLTGLRFDLIGQDRALEQLFRVLGMHAQQSTPNPLVMLYCGPSGSGKSHLARKFGYLLDVPTHTVNMTTMQSTHDLWQSHSMGPYEEPSKRTLAEFLIDNEGKRCVVVLDELEKCENERNLWSLLAPWELGEFDAGSRHIDVRKVVWIGTSNIGTDLISEYDVSRVGADADLPMSRQEYVELMALLRPRISARLGASIMSRVTTVLPFVPFTRAEQFAIASEVLAGLGKGYSTGQGIIASKEAGEKLIEQALAEYVPAEGFRSLQRAVSTHWLDVF</sequence>
<organism evidence="5 6">
    <name type="scientific">Rickenella mellea</name>
    <dbReference type="NCBI Taxonomy" id="50990"/>
    <lineage>
        <taxon>Eukaryota</taxon>
        <taxon>Fungi</taxon>
        <taxon>Dikarya</taxon>
        <taxon>Basidiomycota</taxon>
        <taxon>Agaricomycotina</taxon>
        <taxon>Agaricomycetes</taxon>
        <taxon>Hymenochaetales</taxon>
        <taxon>Rickenellaceae</taxon>
        <taxon>Rickenella</taxon>
    </lineage>
</organism>
<dbReference type="GO" id="GO:0034605">
    <property type="term" value="P:cellular response to heat"/>
    <property type="evidence" value="ECO:0007669"/>
    <property type="project" value="TreeGrafter"/>
</dbReference>
<dbReference type="PANTHER" id="PTHR11638">
    <property type="entry name" value="ATP-DEPENDENT CLP PROTEASE"/>
    <property type="match status" value="1"/>
</dbReference>
<name>A0A4Y7QBT0_9AGAM</name>
<feature type="domain" description="AAA+ ATPase" evidence="4">
    <location>
        <begin position="193"/>
        <end position="338"/>
    </location>
</feature>
<dbReference type="GO" id="GO:0005524">
    <property type="term" value="F:ATP binding"/>
    <property type="evidence" value="ECO:0007669"/>
    <property type="project" value="UniProtKB-KW"/>
</dbReference>
<keyword evidence="2" id="KW-0067">ATP-binding</keyword>
<dbReference type="EMBL" id="ML170165">
    <property type="protein sequence ID" value="TDL24895.1"/>
    <property type="molecule type" value="Genomic_DNA"/>
</dbReference>
<dbReference type="InterPro" id="IPR011704">
    <property type="entry name" value="ATPase_dyneun-rel_AAA"/>
</dbReference>
<keyword evidence="1" id="KW-0547">Nucleotide-binding</keyword>
<dbReference type="OrthoDB" id="47330at2759"/>
<gene>
    <name evidence="5" type="ORF">BD410DRAFT_718411</name>
</gene>
<dbReference type="GO" id="GO:0016887">
    <property type="term" value="F:ATP hydrolysis activity"/>
    <property type="evidence" value="ECO:0007669"/>
    <property type="project" value="InterPro"/>
</dbReference>
<feature type="region of interest" description="Disordered" evidence="3">
    <location>
        <begin position="1"/>
        <end position="39"/>
    </location>
</feature>
<evidence type="ECO:0000313" key="6">
    <source>
        <dbReference type="Proteomes" id="UP000294933"/>
    </source>
</evidence>
<evidence type="ECO:0000259" key="4">
    <source>
        <dbReference type="SMART" id="SM00382"/>
    </source>
</evidence>
<dbReference type="SUPFAM" id="SSF52540">
    <property type="entry name" value="P-loop containing nucleoside triphosphate hydrolases"/>
    <property type="match status" value="1"/>
</dbReference>
<evidence type="ECO:0000256" key="2">
    <source>
        <dbReference type="ARBA" id="ARBA00022840"/>
    </source>
</evidence>
<dbReference type="InterPro" id="IPR050130">
    <property type="entry name" value="ClpA_ClpB"/>
</dbReference>
<keyword evidence="6" id="KW-1185">Reference proteome</keyword>
<proteinExistence type="predicted"/>
<dbReference type="AlphaFoldDB" id="A0A4Y7QBT0"/>
<dbReference type="InterPro" id="IPR027417">
    <property type="entry name" value="P-loop_NTPase"/>
</dbReference>
<evidence type="ECO:0000256" key="1">
    <source>
        <dbReference type="ARBA" id="ARBA00022741"/>
    </source>
</evidence>
<dbReference type="InterPro" id="IPR001270">
    <property type="entry name" value="ClpA/B"/>
</dbReference>
<dbReference type="VEuPathDB" id="FungiDB:BD410DRAFT_718411"/>
<dbReference type="GO" id="GO:0005737">
    <property type="term" value="C:cytoplasm"/>
    <property type="evidence" value="ECO:0007669"/>
    <property type="project" value="TreeGrafter"/>
</dbReference>
<feature type="compositionally biased region" description="Polar residues" evidence="3">
    <location>
        <begin position="16"/>
        <end position="39"/>
    </location>
</feature>
<evidence type="ECO:0000256" key="3">
    <source>
        <dbReference type="SAM" id="MobiDB-lite"/>
    </source>
</evidence>
<evidence type="ECO:0000313" key="5">
    <source>
        <dbReference type="EMBL" id="TDL24895.1"/>
    </source>
</evidence>
<accession>A0A4Y7QBT0</accession>
<reference evidence="5 6" key="1">
    <citation type="submission" date="2018-06" db="EMBL/GenBank/DDBJ databases">
        <title>A transcriptomic atlas of mushroom development highlights an independent origin of complex multicellularity.</title>
        <authorList>
            <consortium name="DOE Joint Genome Institute"/>
            <person name="Krizsan K."/>
            <person name="Almasi E."/>
            <person name="Merenyi Z."/>
            <person name="Sahu N."/>
            <person name="Viragh M."/>
            <person name="Koszo T."/>
            <person name="Mondo S."/>
            <person name="Kiss B."/>
            <person name="Balint B."/>
            <person name="Kues U."/>
            <person name="Barry K."/>
            <person name="Hegedus J.C."/>
            <person name="Henrissat B."/>
            <person name="Johnson J."/>
            <person name="Lipzen A."/>
            <person name="Ohm R."/>
            <person name="Nagy I."/>
            <person name="Pangilinan J."/>
            <person name="Yan J."/>
            <person name="Xiong Y."/>
            <person name="Grigoriev I.V."/>
            <person name="Hibbett D.S."/>
            <person name="Nagy L.G."/>
        </authorList>
    </citation>
    <scope>NUCLEOTIDE SEQUENCE [LARGE SCALE GENOMIC DNA]</scope>
    <source>
        <strain evidence="5 6">SZMC22713</strain>
    </source>
</reference>
<dbReference type="STRING" id="50990.A0A4Y7QBT0"/>
<dbReference type="Proteomes" id="UP000294933">
    <property type="component" value="Unassembled WGS sequence"/>
</dbReference>
<dbReference type="Pfam" id="PF07728">
    <property type="entry name" value="AAA_5"/>
    <property type="match status" value="1"/>
</dbReference>
<dbReference type="SMART" id="SM00382">
    <property type="entry name" value="AAA"/>
    <property type="match status" value="1"/>
</dbReference>
<dbReference type="PANTHER" id="PTHR11638:SF18">
    <property type="entry name" value="HEAT SHOCK PROTEIN 104"/>
    <property type="match status" value="1"/>
</dbReference>